<dbReference type="Proteomes" id="UP001604336">
    <property type="component" value="Unassembled WGS sequence"/>
</dbReference>
<keyword evidence="3" id="KW-1185">Reference proteome</keyword>
<accession>A0ABD1ULZ9</accession>
<proteinExistence type="predicted"/>
<dbReference type="AlphaFoldDB" id="A0ABD1ULZ9"/>
<feature type="region of interest" description="Disordered" evidence="1">
    <location>
        <begin position="109"/>
        <end position="129"/>
    </location>
</feature>
<organism evidence="2 3">
    <name type="scientific">Abeliophyllum distichum</name>
    <dbReference type="NCBI Taxonomy" id="126358"/>
    <lineage>
        <taxon>Eukaryota</taxon>
        <taxon>Viridiplantae</taxon>
        <taxon>Streptophyta</taxon>
        <taxon>Embryophyta</taxon>
        <taxon>Tracheophyta</taxon>
        <taxon>Spermatophyta</taxon>
        <taxon>Magnoliopsida</taxon>
        <taxon>eudicotyledons</taxon>
        <taxon>Gunneridae</taxon>
        <taxon>Pentapetalae</taxon>
        <taxon>asterids</taxon>
        <taxon>lamiids</taxon>
        <taxon>Lamiales</taxon>
        <taxon>Oleaceae</taxon>
        <taxon>Forsythieae</taxon>
        <taxon>Abeliophyllum</taxon>
    </lineage>
</organism>
<comment type="caution">
    <text evidence="2">The sequence shown here is derived from an EMBL/GenBank/DDBJ whole genome shotgun (WGS) entry which is preliminary data.</text>
</comment>
<gene>
    <name evidence="2" type="ORF">Adt_11069</name>
</gene>
<reference evidence="3" key="1">
    <citation type="submission" date="2024-07" db="EMBL/GenBank/DDBJ databases">
        <title>Two chromosome-level genome assemblies of Korean endemic species Abeliophyllum distichum and Forsythia ovata (Oleaceae).</title>
        <authorList>
            <person name="Jang H."/>
        </authorList>
    </citation>
    <scope>NUCLEOTIDE SEQUENCE [LARGE SCALE GENOMIC DNA]</scope>
</reference>
<protein>
    <submittedName>
        <fullName evidence="2">Protein FAR1-RELATED SEQUENCE</fullName>
    </submittedName>
</protein>
<evidence type="ECO:0000256" key="1">
    <source>
        <dbReference type="SAM" id="MobiDB-lite"/>
    </source>
</evidence>
<evidence type="ECO:0000313" key="3">
    <source>
        <dbReference type="Proteomes" id="UP001604336"/>
    </source>
</evidence>
<name>A0ABD1ULZ9_9LAMI</name>
<sequence>MRGLQRAYKQVKINYFGWVSTPEQVRDDQLFKTFGNVANLVIDDDVRTRELMEFLKNHMNELVISKPSMTCSSNLLSQNSVQLASDSREVEITPMSPILYPTCKKHKGHPRKICKKGPLEKTTKKTKVG</sequence>
<evidence type="ECO:0000313" key="2">
    <source>
        <dbReference type="EMBL" id="KAL2526015.1"/>
    </source>
</evidence>
<dbReference type="EMBL" id="JBFOLK010000003">
    <property type="protein sequence ID" value="KAL2526015.1"/>
    <property type="molecule type" value="Genomic_DNA"/>
</dbReference>